<keyword evidence="2" id="KW-1185">Reference proteome</keyword>
<accession>A0A6A5R6V3</accession>
<dbReference type="OrthoDB" id="3781185at2759"/>
<evidence type="ECO:0000313" key="1">
    <source>
        <dbReference type="EMBL" id="KAF1923333.1"/>
    </source>
</evidence>
<dbReference type="RefSeq" id="XP_033443586.1">
    <property type="nucleotide sequence ID" value="XM_033587025.1"/>
</dbReference>
<evidence type="ECO:0000313" key="2">
    <source>
        <dbReference type="Proteomes" id="UP000800082"/>
    </source>
</evidence>
<sequence length="115" mass="12833">MASLYNIDTVAIRQQQVILTSVDDWILWLKICMLTAKKLGIKDYVDPKKDRSDLLKVVHTPLPACGGRGGRGCGRGQGGRTNGQRPTPTCLCGEKHWYSDCFYINKEAKSQLSTF</sequence>
<dbReference type="Proteomes" id="UP000800082">
    <property type="component" value="Unassembled WGS sequence"/>
</dbReference>
<dbReference type="GeneID" id="54344671"/>
<dbReference type="AlphaFoldDB" id="A0A6A5R6V3"/>
<dbReference type="EMBL" id="ML979006">
    <property type="protein sequence ID" value="KAF1923333.1"/>
    <property type="molecule type" value="Genomic_DNA"/>
</dbReference>
<reference evidence="1" key="1">
    <citation type="journal article" date="2020" name="Stud. Mycol.">
        <title>101 Dothideomycetes genomes: a test case for predicting lifestyles and emergence of pathogens.</title>
        <authorList>
            <person name="Haridas S."/>
            <person name="Albert R."/>
            <person name="Binder M."/>
            <person name="Bloem J."/>
            <person name="Labutti K."/>
            <person name="Salamov A."/>
            <person name="Andreopoulos B."/>
            <person name="Baker S."/>
            <person name="Barry K."/>
            <person name="Bills G."/>
            <person name="Bluhm B."/>
            <person name="Cannon C."/>
            <person name="Castanera R."/>
            <person name="Culley D."/>
            <person name="Daum C."/>
            <person name="Ezra D."/>
            <person name="Gonzalez J."/>
            <person name="Henrissat B."/>
            <person name="Kuo A."/>
            <person name="Liang C."/>
            <person name="Lipzen A."/>
            <person name="Lutzoni F."/>
            <person name="Magnuson J."/>
            <person name="Mondo S."/>
            <person name="Nolan M."/>
            <person name="Ohm R."/>
            <person name="Pangilinan J."/>
            <person name="Park H.-J."/>
            <person name="Ramirez L."/>
            <person name="Alfaro M."/>
            <person name="Sun H."/>
            <person name="Tritt A."/>
            <person name="Yoshinaga Y."/>
            <person name="Zwiers L.-H."/>
            <person name="Turgeon B."/>
            <person name="Goodwin S."/>
            <person name="Spatafora J."/>
            <person name="Crous P."/>
            <person name="Grigoriev I."/>
        </authorList>
    </citation>
    <scope>NUCLEOTIDE SEQUENCE</scope>
    <source>
        <strain evidence="1">CBS 183.55</strain>
    </source>
</reference>
<protein>
    <submittedName>
        <fullName evidence="1">Uncharacterized protein</fullName>
    </submittedName>
</protein>
<gene>
    <name evidence="1" type="ORF">M421DRAFT_104455</name>
</gene>
<organism evidence="1 2">
    <name type="scientific">Didymella exigua CBS 183.55</name>
    <dbReference type="NCBI Taxonomy" id="1150837"/>
    <lineage>
        <taxon>Eukaryota</taxon>
        <taxon>Fungi</taxon>
        <taxon>Dikarya</taxon>
        <taxon>Ascomycota</taxon>
        <taxon>Pezizomycotina</taxon>
        <taxon>Dothideomycetes</taxon>
        <taxon>Pleosporomycetidae</taxon>
        <taxon>Pleosporales</taxon>
        <taxon>Pleosporineae</taxon>
        <taxon>Didymellaceae</taxon>
        <taxon>Didymella</taxon>
    </lineage>
</organism>
<name>A0A6A5R6V3_9PLEO</name>
<proteinExistence type="predicted"/>